<protein>
    <recommendedName>
        <fullName evidence="5">Transmembrane protein</fullName>
    </recommendedName>
</protein>
<evidence type="ECO:0000313" key="3">
    <source>
        <dbReference type="EMBL" id="CAK8989460.1"/>
    </source>
</evidence>
<keyword evidence="2" id="KW-0472">Membrane</keyword>
<feature type="transmembrane region" description="Helical" evidence="2">
    <location>
        <begin position="688"/>
        <end position="712"/>
    </location>
</feature>
<accession>A0ABP0HH73</accession>
<organism evidence="3 4">
    <name type="scientific">Durusdinium trenchii</name>
    <dbReference type="NCBI Taxonomy" id="1381693"/>
    <lineage>
        <taxon>Eukaryota</taxon>
        <taxon>Sar</taxon>
        <taxon>Alveolata</taxon>
        <taxon>Dinophyceae</taxon>
        <taxon>Suessiales</taxon>
        <taxon>Symbiodiniaceae</taxon>
        <taxon>Durusdinium</taxon>
    </lineage>
</organism>
<comment type="caution">
    <text evidence="3">The sequence shown here is derived from an EMBL/GenBank/DDBJ whole genome shotgun (WGS) entry which is preliminary data.</text>
</comment>
<feature type="transmembrane region" description="Helical" evidence="2">
    <location>
        <begin position="545"/>
        <end position="563"/>
    </location>
</feature>
<reference evidence="3 4" key="1">
    <citation type="submission" date="2024-02" db="EMBL/GenBank/DDBJ databases">
        <authorList>
            <person name="Chen Y."/>
            <person name="Shah S."/>
            <person name="Dougan E. K."/>
            <person name="Thang M."/>
            <person name="Chan C."/>
        </authorList>
    </citation>
    <scope>NUCLEOTIDE SEQUENCE [LARGE SCALE GENOMIC DNA]</scope>
</reference>
<evidence type="ECO:0000313" key="4">
    <source>
        <dbReference type="Proteomes" id="UP001642464"/>
    </source>
</evidence>
<keyword evidence="2" id="KW-0812">Transmembrane</keyword>
<gene>
    <name evidence="3" type="ORF">SCF082_LOCUS1817</name>
</gene>
<name>A0ABP0HH73_9DINO</name>
<dbReference type="EMBL" id="CAXAMM010000891">
    <property type="protein sequence ID" value="CAK8989460.1"/>
    <property type="molecule type" value="Genomic_DNA"/>
</dbReference>
<feature type="region of interest" description="Disordered" evidence="1">
    <location>
        <begin position="1"/>
        <end position="78"/>
    </location>
</feature>
<evidence type="ECO:0000256" key="1">
    <source>
        <dbReference type="SAM" id="MobiDB-lite"/>
    </source>
</evidence>
<feature type="transmembrane region" description="Helical" evidence="2">
    <location>
        <begin position="645"/>
        <end position="667"/>
    </location>
</feature>
<feature type="transmembrane region" description="Helical" evidence="2">
    <location>
        <begin position="135"/>
        <end position="153"/>
    </location>
</feature>
<keyword evidence="2" id="KW-1133">Transmembrane helix</keyword>
<dbReference type="Proteomes" id="UP001642464">
    <property type="component" value="Unassembled WGS sequence"/>
</dbReference>
<feature type="transmembrane region" description="Helical" evidence="2">
    <location>
        <begin position="611"/>
        <end position="633"/>
    </location>
</feature>
<proteinExistence type="predicted"/>
<evidence type="ECO:0008006" key="5">
    <source>
        <dbReference type="Google" id="ProtNLM"/>
    </source>
</evidence>
<evidence type="ECO:0000256" key="2">
    <source>
        <dbReference type="SAM" id="Phobius"/>
    </source>
</evidence>
<feature type="compositionally biased region" description="Low complexity" evidence="1">
    <location>
        <begin position="62"/>
        <end position="77"/>
    </location>
</feature>
<sequence>MGSKVHDEETAVEPIENDVTEGPVADETGQSKVHDEETAVETMENDVTEGPVADETGLRSRPSASTSPAPPDVTASTGLRQHAFGPHAHGLLRHLSSKTARREVLGYSRLALAPSAYDNAYLMPLISRRFFGRPFFLLIVNFILQYSIAYLLWRRTALTRRQFTEKLFGENDDDDHSAPCWYPDPIKKDQLMCTPDEVVYATSFSQLDLDLDGTWTFEEAARLDAEHVHRNERRVNMTQIYKNLIHQMKQHAGPRALGCDIGEEIEAFNQPTGFWKPAWIQNITSNGHVVVSYAKPATDASKAYLPQRFTRKLFNETIYTCSIPKCVDMDSGATDRGDTTCEDYNGYDACGLFDDSDFRAMDLCCTCGGGSRSPQLTGYDHLPVSLPLDEISNLQDFRLCMQRADHPAQQDECIINFTSLPQQVYETQIEPYMKYCLLPESDTCGNLHAENSLPQVSTNISATVPLFFKMAEIRMPSDLMPETICRKAVSLFCPKVLTLQSTLFQEERAEVCGKKSRRIRGDHVVVSYAASRVYQDELLGLTSPLFQVFLFLIVFLWGMASVAEFKNIFIWWNILLAQPLKDVTECLVEQWEADSDDCTLEVVGIPKKFRLLTMLLILFPRTVLQCCIFDIGIQYLLSVRNISDLILNSLALTFLVTIDEMLFVAFAGEQNAAWIQGTKPIRGRSFKCLDRLLAATYLPVGIMLFVPILSWLSYFLLLNVDTTVRLAHATYCLCDLRGQLCFTAGPLFG</sequence>
<keyword evidence="4" id="KW-1185">Reference proteome</keyword>